<dbReference type="SUPFAM" id="SSF53474">
    <property type="entry name" value="alpha/beta-Hydrolases"/>
    <property type="match status" value="1"/>
</dbReference>
<feature type="chain" id="PRO_5039408696" evidence="1">
    <location>
        <begin position="24"/>
        <end position="337"/>
    </location>
</feature>
<evidence type="ECO:0000313" key="3">
    <source>
        <dbReference type="EMBL" id="SDC56745.1"/>
    </source>
</evidence>
<name>A0A1G6MP50_9ACTN</name>
<dbReference type="Proteomes" id="UP000198528">
    <property type="component" value="Unassembled WGS sequence"/>
</dbReference>
<reference evidence="4" key="1">
    <citation type="submission" date="2016-10" db="EMBL/GenBank/DDBJ databases">
        <authorList>
            <person name="Varghese N."/>
            <person name="Submissions S."/>
        </authorList>
    </citation>
    <scope>NUCLEOTIDE SEQUENCE [LARGE SCALE GENOMIC DNA]</scope>
    <source>
        <strain evidence="4">DSM 22619</strain>
    </source>
</reference>
<dbReference type="PROSITE" id="PS51257">
    <property type="entry name" value="PROKAR_LIPOPROTEIN"/>
    <property type="match status" value="1"/>
</dbReference>
<dbReference type="AlphaFoldDB" id="A0A1G6MP50"/>
<evidence type="ECO:0000259" key="2">
    <source>
        <dbReference type="Pfam" id="PF20434"/>
    </source>
</evidence>
<evidence type="ECO:0000313" key="4">
    <source>
        <dbReference type="Proteomes" id="UP000198528"/>
    </source>
</evidence>
<accession>A0A1G6MP50</accession>
<evidence type="ECO:0000256" key="1">
    <source>
        <dbReference type="SAM" id="SignalP"/>
    </source>
</evidence>
<dbReference type="InterPro" id="IPR049492">
    <property type="entry name" value="BD-FAE-like_dom"/>
</dbReference>
<dbReference type="EMBL" id="FMZL01000023">
    <property type="protein sequence ID" value="SDC56745.1"/>
    <property type="molecule type" value="Genomic_DNA"/>
</dbReference>
<proteinExistence type="predicted"/>
<keyword evidence="1" id="KW-0732">Signal</keyword>
<dbReference type="InterPro" id="IPR029058">
    <property type="entry name" value="AB_hydrolase_fold"/>
</dbReference>
<organism evidence="3 4">
    <name type="scientific">Parafannyhessea umbonata</name>
    <dbReference type="NCBI Taxonomy" id="604330"/>
    <lineage>
        <taxon>Bacteria</taxon>
        <taxon>Bacillati</taxon>
        <taxon>Actinomycetota</taxon>
        <taxon>Coriobacteriia</taxon>
        <taxon>Coriobacteriales</taxon>
        <taxon>Atopobiaceae</taxon>
        <taxon>Parafannyhessea</taxon>
    </lineage>
</organism>
<keyword evidence="4" id="KW-1185">Reference proteome</keyword>
<dbReference type="Pfam" id="PF20434">
    <property type="entry name" value="BD-FAE"/>
    <property type="match status" value="1"/>
</dbReference>
<sequence>MGNLSRKQVLALLGGALTSLAFAGLSGCSGGEPGVAENSDTEAGTPSGGFPYTVDTPIDNVRSDATFGSWGRLLFPVDKGFMSGNTLGALNLTWYSCIDPNKTVEICNYLHDQAASGAQVLYDIYSDDEKAANSDKGDTGLFFFQGEKDAPFAIWSAGGGFAYVAAMHDSFPHALELSKRGYNASAVVYRPGAQTACEDLSRAISFVFDHAEELGVSIDGYLLGGGSAGARMSAWVGGYGTAAFGEPGHPQPIAVVTQYTGLSEWQESDPATFANVGTSDPIANWRVMQERTDEMSSAGIPTEFHVYQGLRHGFGLGTGTEAEGWINQAVAFWEAQR</sequence>
<protein>
    <submittedName>
        <fullName evidence="3">Acetyl esterase/lipase</fullName>
    </submittedName>
</protein>
<feature type="domain" description="BD-FAE-like" evidence="2">
    <location>
        <begin position="147"/>
        <end position="238"/>
    </location>
</feature>
<feature type="signal peptide" evidence="1">
    <location>
        <begin position="1"/>
        <end position="23"/>
    </location>
</feature>
<dbReference type="Gene3D" id="3.40.50.1820">
    <property type="entry name" value="alpha/beta hydrolase"/>
    <property type="match status" value="1"/>
</dbReference>
<gene>
    <name evidence="3" type="ORF">SAMN04487824_12322</name>
</gene>